<gene>
    <name evidence="2" type="ORF">GO621_03640</name>
</gene>
<proteinExistence type="predicted"/>
<reference evidence="2 3" key="1">
    <citation type="submission" date="2019-12" db="EMBL/GenBank/DDBJ databases">
        <title>Mucilaginibacter sp. HMF7410 genome sequencing and assembly.</title>
        <authorList>
            <person name="Kang H."/>
            <person name="Cha I."/>
            <person name="Kim H."/>
            <person name="Joh K."/>
        </authorList>
    </citation>
    <scope>NUCLEOTIDE SEQUENCE [LARGE SCALE GENOMIC DNA]</scope>
    <source>
        <strain evidence="2 3">HMF7410</strain>
    </source>
</reference>
<dbReference type="InterPro" id="IPR001173">
    <property type="entry name" value="Glyco_trans_2-like"/>
</dbReference>
<keyword evidence="3" id="KW-1185">Reference proteome</keyword>
<evidence type="ECO:0000313" key="3">
    <source>
        <dbReference type="Proteomes" id="UP000462014"/>
    </source>
</evidence>
<dbReference type="Pfam" id="PF00535">
    <property type="entry name" value="Glycos_transf_2"/>
    <property type="match status" value="1"/>
</dbReference>
<dbReference type="Proteomes" id="UP000462014">
    <property type="component" value="Unassembled WGS sequence"/>
</dbReference>
<comment type="caution">
    <text evidence="2">The sequence shown here is derived from an EMBL/GenBank/DDBJ whole genome shotgun (WGS) entry which is preliminary data.</text>
</comment>
<protein>
    <submittedName>
        <fullName evidence="2">Glycosyltransferase</fullName>
    </submittedName>
</protein>
<dbReference type="PANTHER" id="PTHR22916:SF3">
    <property type="entry name" value="UDP-GLCNAC:BETAGAL BETA-1,3-N-ACETYLGLUCOSAMINYLTRANSFERASE-LIKE PROTEIN 1"/>
    <property type="match status" value="1"/>
</dbReference>
<sequence length="302" mass="35202">MLTFNISYILATRNRLPFLKITLEKLINELLADEEIIVINGNSNDGTSSYLKQLYIDKKIHCYINEPDQNQAHAWNKGMLLANGKFIKKIMDDDIFCFASIRKCKNWMIEHPEINICISNTLQTNLQYSEQINKASRLSYFLQWQKDETSCFTFSDVYILIRKEALSFTGLYDTQFRMIDWEFSLRCSFLKAKIGYYTGYNSLTVDTPGNITSLSTRRVLKYEAMIAKVKYGYPGDDAEISIWSNLKIALGLKLQWVQKNASFKNNNNSSALHEYTDLESIYNKLYNILEHENQKTDFDFIC</sequence>
<dbReference type="SUPFAM" id="SSF53448">
    <property type="entry name" value="Nucleotide-diphospho-sugar transferases"/>
    <property type="match status" value="1"/>
</dbReference>
<dbReference type="AlphaFoldDB" id="A0A7K1STK4"/>
<dbReference type="Gene3D" id="3.90.550.10">
    <property type="entry name" value="Spore Coat Polysaccharide Biosynthesis Protein SpsA, Chain A"/>
    <property type="match status" value="1"/>
</dbReference>
<organism evidence="2 3">
    <name type="scientific">Mucilaginibacter arboris</name>
    <dbReference type="NCBI Taxonomy" id="2682090"/>
    <lineage>
        <taxon>Bacteria</taxon>
        <taxon>Pseudomonadati</taxon>
        <taxon>Bacteroidota</taxon>
        <taxon>Sphingobacteriia</taxon>
        <taxon>Sphingobacteriales</taxon>
        <taxon>Sphingobacteriaceae</taxon>
        <taxon>Mucilaginibacter</taxon>
    </lineage>
</organism>
<dbReference type="EMBL" id="WPIK01000003">
    <property type="protein sequence ID" value="MVN20625.1"/>
    <property type="molecule type" value="Genomic_DNA"/>
</dbReference>
<evidence type="ECO:0000259" key="1">
    <source>
        <dbReference type="Pfam" id="PF00535"/>
    </source>
</evidence>
<name>A0A7K1STK4_9SPHI</name>
<dbReference type="InterPro" id="IPR029044">
    <property type="entry name" value="Nucleotide-diphossugar_trans"/>
</dbReference>
<dbReference type="GO" id="GO:0016758">
    <property type="term" value="F:hexosyltransferase activity"/>
    <property type="evidence" value="ECO:0007669"/>
    <property type="project" value="UniProtKB-ARBA"/>
</dbReference>
<feature type="domain" description="Glycosyltransferase 2-like" evidence="1">
    <location>
        <begin position="8"/>
        <end position="166"/>
    </location>
</feature>
<dbReference type="PANTHER" id="PTHR22916">
    <property type="entry name" value="GLYCOSYLTRANSFERASE"/>
    <property type="match status" value="1"/>
</dbReference>
<evidence type="ECO:0000313" key="2">
    <source>
        <dbReference type="EMBL" id="MVN20625.1"/>
    </source>
</evidence>
<accession>A0A7K1STK4</accession>
<keyword evidence="2" id="KW-0808">Transferase</keyword>